<dbReference type="GO" id="GO:0003700">
    <property type="term" value="F:DNA-binding transcription factor activity"/>
    <property type="evidence" value="ECO:0007669"/>
    <property type="project" value="InterPro"/>
</dbReference>
<dbReference type="PANTHER" id="PTHR30293:SF0">
    <property type="entry name" value="NITROGEN ASSIMILATION REGULATORY PROTEIN NAC"/>
    <property type="match status" value="1"/>
</dbReference>
<keyword evidence="2" id="KW-0805">Transcription regulation</keyword>
<dbReference type="InterPro" id="IPR036390">
    <property type="entry name" value="WH_DNA-bd_sf"/>
</dbReference>
<organism evidence="7 8">
    <name type="scientific">Caballeronia catudaia</name>
    <dbReference type="NCBI Taxonomy" id="1777136"/>
    <lineage>
        <taxon>Bacteria</taxon>
        <taxon>Pseudomonadati</taxon>
        <taxon>Pseudomonadota</taxon>
        <taxon>Betaproteobacteria</taxon>
        <taxon>Burkholderiales</taxon>
        <taxon>Burkholderiaceae</taxon>
        <taxon>Caballeronia</taxon>
    </lineage>
</organism>
<name>A0A158CJ89_9BURK</name>
<dbReference type="SUPFAM" id="SSF46785">
    <property type="entry name" value="Winged helix' DNA-binding domain"/>
    <property type="match status" value="1"/>
</dbReference>
<evidence type="ECO:0000256" key="1">
    <source>
        <dbReference type="ARBA" id="ARBA00009437"/>
    </source>
</evidence>
<evidence type="ECO:0000256" key="2">
    <source>
        <dbReference type="ARBA" id="ARBA00023015"/>
    </source>
</evidence>
<comment type="caution">
    <text evidence="7">The sequence shown here is derived from an EMBL/GenBank/DDBJ whole genome shotgun (WGS) entry which is preliminary data.</text>
</comment>
<dbReference type="Gene3D" id="1.10.10.10">
    <property type="entry name" value="Winged helix-like DNA-binding domain superfamily/Winged helix DNA-binding domain"/>
    <property type="match status" value="1"/>
</dbReference>
<dbReference type="SUPFAM" id="SSF53850">
    <property type="entry name" value="Periplasmic binding protein-like II"/>
    <property type="match status" value="1"/>
</dbReference>
<gene>
    <name evidence="7" type="ORF">AWB75_05252</name>
</gene>
<dbReference type="GO" id="GO:0003677">
    <property type="term" value="F:DNA binding"/>
    <property type="evidence" value="ECO:0007669"/>
    <property type="project" value="UniProtKB-KW"/>
</dbReference>
<dbReference type="RefSeq" id="WP_159462807.1">
    <property type="nucleotide sequence ID" value="NZ_FCOF02000032.1"/>
</dbReference>
<dbReference type="OrthoDB" id="8587114at2"/>
<evidence type="ECO:0000256" key="3">
    <source>
        <dbReference type="ARBA" id="ARBA00023125"/>
    </source>
</evidence>
<accession>A0A158CJ89</accession>
<dbReference type="Pfam" id="PF00126">
    <property type="entry name" value="HTH_1"/>
    <property type="match status" value="1"/>
</dbReference>
<dbReference type="AlphaFoldDB" id="A0A158CJ89"/>
<protein>
    <submittedName>
        <fullName evidence="7">LysR family transcriptional regulator</fullName>
    </submittedName>
</protein>
<evidence type="ECO:0000313" key="7">
    <source>
        <dbReference type="EMBL" id="SAK82428.1"/>
    </source>
</evidence>
<dbReference type="EMBL" id="FCOF02000032">
    <property type="protein sequence ID" value="SAK82428.1"/>
    <property type="molecule type" value="Genomic_DNA"/>
</dbReference>
<evidence type="ECO:0000256" key="5">
    <source>
        <dbReference type="ARBA" id="ARBA00023163"/>
    </source>
</evidence>
<dbReference type="InterPro" id="IPR036388">
    <property type="entry name" value="WH-like_DNA-bd_sf"/>
</dbReference>
<dbReference type="PROSITE" id="PS50931">
    <property type="entry name" value="HTH_LYSR"/>
    <property type="match status" value="1"/>
</dbReference>
<keyword evidence="4" id="KW-0010">Activator</keyword>
<dbReference type="Pfam" id="PF03466">
    <property type="entry name" value="LysR_substrate"/>
    <property type="match status" value="1"/>
</dbReference>
<dbReference type="GO" id="GO:2000142">
    <property type="term" value="P:regulation of DNA-templated transcription initiation"/>
    <property type="evidence" value="ECO:0007669"/>
    <property type="project" value="TreeGrafter"/>
</dbReference>
<feature type="domain" description="HTH lysR-type" evidence="6">
    <location>
        <begin position="1"/>
        <end position="58"/>
    </location>
</feature>
<dbReference type="InterPro" id="IPR005119">
    <property type="entry name" value="LysR_subst-bd"/>
</dbReference>
<dbReference type="PRINTS" id="PR00039">
    <property type="entry name" value="HTHLYSR"/>
</dbReference>
<keyword evidence="8" id="KW-1185">Reference proteome</keyword>
<dbReference type="Gene3D" id="3.40.190.290">
    <property type="match status" value="1"/>
</dbReference>
<comment type="similarity">
    <text evidence="1">Belongs to the LysR transcriptional regulatory family.</text>
</comment>
<reference evidence="7" key="1">
    <citation type="submission" date="2016-01" db="EMBL/GenBank/DDBJ databases">
        <authorList>
            <person name="Peeters C."/>
        </authorList>
    </citation>
    <scope>NUCLEOTIDE SEQUENCE [LARGE SCALE GENOMIC DNA]</scope>
    <source>
        <strain evidence="7">LMG 29318</strain>
    </source>
</reference>
<keyword evidence="5" id="KW-0804">Transcription</keyword>
<dbReference type="PANTHER" id="PTHR30293">
    <property type="entry name" value="TRANSCRIPTIONAL REGULATORY PROTEIN NAC-RELATED"/>
    <property type="match status" value="1"/>
</dbReference>
<dbReference type="InterPro" id="IPR000847">
    <property type="entry name" value="LysR_HTH_N"/>
</dbReference>
<dbReference type="FunFam" id="1.10.10.10:FF:000001">
    <property type="entry name" value="LysR family transcriptional regulator"/>
    <property type="match status" value="1"/>
</dbReference>
<evidence type="ECO:0000256" key="4">
    <source>
        <dbReference type="ARBA" id="ARBA00023159"/>
    </source>
</evidence>
<sequence length="311" mass="33560">MDMRQLKYFLKVADLGSISKASDHLHVSQSAISAQIAGLEQELGSRLLLRRATGVELTDPGRLLYRHARLILRQVEIAQDDVARASEEPSGTVTLGLPSAIAEIVGMAMIRACREKLPAVRLQIIEGLSVLLGEFTLSGRLDISILFVEHAPRGLETVPVLDEELFYVCSPRSSFAMEGKKNVTLSEALETPVVAPAIGNSMRAVVEAACAVEGLQFKPAAEIDSLALLRACAMQDIAATFLPSSVVVKEEAAGELYVLKVRSQNFTRPISICTSAMSATSSASEAVFQLLRNITTDLVRSGVWQGAKLRN</sequence>
<dbReference type="Proteomes" id="UP000054870">
    <property type="component" value="Unassembled WGS sequence"/>
</dbReference>
<evidence type="ECO:0000313" key="8">
    <source>
        <dbReference type="Proteomes" id="UP000054870"/>
    </source>
</evidence>
<evidence type="ECO:0000259" key="6">
    <source>
        <dbReference type="PROSITE" id="PS50931"/>
    </source>
</evidence>
<keyword evidence="3" id="KW-0238">DNA-binding</keyword>
<proteinExistence type="inferred from homology"/>